<gene>
    <name evidence="1" type="ORF">CCMP2556_LOCUS52537</name>
</gene>
<keyword evidence="2" id="KW-1185">Reference proteome</keyword>
<protein>
    <submittedName>
        <fullName evidence="1">Uncharacterized protein</fullName>
    </submittedName>
</protein>
<dbReference type="Proteomes" id="UP001642484">
    <property type="component" value="Unassembled WGS sequence"/>
</dbReference>
<sequence>MYRYFQQTKHDGEKLAELLNRHGNFAKVEVALKKWHERRMIDNAWEWAEKHHKKRKNPVHQEEEICFVLDDEFLFRSGEWSTYDSEWLCYPSLKQNTSHAELLGGFVDVCESDSDDPSGFLVAKSVWRVLKCGGSSDDSDEDIAGELLQSVEVGSVPAYRATKLAGMFSRKMKKHGSLAAIPTAKPPNRLKNGVEDRELSMLATRKGANLGGNSCRRLHGFAGKTGKRLPVEVKFVRAPIRKITKAKVHEVDCDFPTLPLSSWMRASFDLGGHFFLGGKDVEHMNDFSQILVDWWKSYKRLDPDLPFFLDFGEEFYGTSLPMALHGDEGRGRYKQPIMIFSFQPLITNCDGKSNLKGSGVRQKSKRVTYCTRLLYAALPSAMYAKNDKTIDTLMDALVKDFNALYRDGFTVNIGGKILNIRPVYCGMKGDWPFLRKICKLQSGFQALRKCHLCDSVEWWDMSRSGRLRNLAPGYHNPSPYKRNMHSPVFDLAGGSSPHRIRTDPVHTYHIGYGKDEHASVVVLLAYLGHFGARGSMDKKLEDAFERFATWCKSNSKHT</sequence>
<dbReference type="EMBL" id="CAXAMN010027873">
    <property type="protein sequence ID" value="CAK9113509.1"/>
    <property type="molecule type" value="Genomic_DNA"/>
</dbReference>
<proteinExistence type="predicted"/>
<accession>A0ABP0SMV6</accession>
<reference evidence="1 2" key="1">
    <citation type="submission" date="2024-02" db="EMBL/GenBank/DDBJ databases">
        <authorList>
            <person name="Chen Y."/>
            <person name="Shah S."/>
            <person name="Dougan E. K."/>
            <person name="Thang M."/>
            <person name="Chan C."/>
        </authorList>
    </citation>
    <scope>NUCLEOTIDE SEQUENCE [LARGE SCALE GENOMIC DNA]</scope>
</reference>
<organism evidence="1 2">
    <name type="scientific">Durusdinium trenchii</name>
    <dbReference type="NCBI Taxonomy" id="1381693"/>
    <lineage>
        <taxon>Eukaryota</taxon>
        <taxon>Sar</taxon>
        <taxon>Alveolata</taxon>
        <taxon>Dinophyceae</taxon>
        <taxon>Suessiales</taxon>
        <taxon>Symbiodiniaceae</taxon>
        <taxon>Durusdinium</taxon>
    </lineage>
</organism>
<name>A0ABP0SMV6_9DINO</name>
<feature type="non-terminal residue" evidence="1">
    <location>
        <position position="558"/>
    </location>
</feature>
<evidence type="ECO:0000313" key="1">
    <source>
        <dbReference type="EMBL" id="CAK9113509.1"/>
    </source>
</evidence>
<comment type="caution">
    <text evidence="1">The sequence shown here is derived from an EMBL/GenBank/DDBJ whole genome shotgun (WGS) entry which is preliminary data.</text>
</comment>
<evidence type="ECO:0000313" key="2">
    <source>
        <dbReference type="Proteomes" id="UP001642484"/>
    </source>
</evidence>